<dbReference type="Proteomes" id="UP001596997">
    <property type="component" value="Unassembled WGS sequence"/>
</dbReference>
<reference evidence="2" key="1">
    <citation type="journal article" date="2019" name="Int. J. Syst. Evol. Microbiol.">
        <title>The Global Catalogue of Microorganisms (GCM) 10K type strain sequencing project: providing services to taxonomists for standard genome sequencing and annotation.</title>
        <authorList>
            <consortium name="The Broad Institute Genomics Platform"/>
            <consortium name="The Broad Institute Genome Sequencing Center for Infectious Disease"/>
            <person name="Wu L."/>
            <person name="Ma J."/>
        </authorList>
    </citation>
    <scope>NUCLEOTIDE SEQUENCE [LARGE SCALE GENOMIC DNA]</scope>
    <source>
        <strain evidence="2">CCUG 62114</strain>
    </source>
</reference>
<proteinExistence type="predicted"/>
<gene>
    <name evidence="1" type="ORF">ACFQ1O_06125</name>
</gene>
<protein>
    <submittedName>
        <fullName evidence="1">Uncharacterized protein</fullName>
    </submittedName>
</protein>
<comment type="caution">
    <text evidence="1">The sequence shown here is derived from an EMBL/GenBank/DDBJ whole genome shotgun (WGS) entry which is preliminary data.</text>
</comment>
<sequence length="193" mass="22641">MEEKIVGEYYLEEDIYGVGSNLNLTNNGVFEYRWQEGLINGKTIGKFVVLGDNIVLNSDYQPDDDEFKDNFKLLKKELNQLDSIKVRIVDNKKQAFEGAMCMLKRKDSVVFFKETDFKGEVLLPKIKVDSLCAYYLAHDYVSISMDNFNYDDISIELEEKNPQFEFYHFFSNKKLKFKNNKLIGSKEKFKKVK</sequence>
<dbReference type="EMBL" id="JBHTJM010000006">
    <property type="protein sequence ID" value="MFD0963573.1"/>
    <property type="molecule type" value="Genomic_DNA"/>
</dbReference>
<evidence type="ECO:0000313" key="1">
    <source>
        <dbReference type="EMBL" id="MFD0963573.1"/>
    </source>
</evidence>
<evidence type="ECO:0000313" key="2">
    <source>
        <dbReference type="Proteomes" id="UP001596997"/>
    </source>
</evidence>
<dbReference type="RefSeq" id="WP_377714416.1">
    <property type="nucleotide sequence ID" value="NZ_JBHTJM010000006.1"/>
</dbReference>
<name>A0ABW3I175_9FLAO</name>
<accession>A0ABW3I175</accession>
<organism evidence="1 2">
    <name type="scientific">Pseudofulvibacter geojedonensis</name>
    <dbReference type="NCBI Taxonomy" id="1123758"/>
    <lineage>
        <taxon>Bacteria</taxon>
        <taxon>Pseudomonadati</taxon>
        <taxon>Bacteroidota</taxon>
        <taxon>Flavobacteriia</taxon>
        <taxon>Flavobacteriales</taxon>
        <taxon>Flavobacteriaceae</taxon>
        <taxon>Pseudofulvibacter</taxon>
    </lineage>
</organism>
<keyword evidence="2" id="KW-1185">Reference proteome</keyword>